<reference evidence="2 3" key="1">
    <citation type="journal article" date="2011" name="J. Bacteriol.">
        <title>Genome sequence of Haloplasma contractile, an unusual contractile bacterium from a deep-sea anoxic brine lake.</title>
        <authorList>
            <person name="Antunes A."/>
            <person name="Alam I."/>
            <person name="El Dorry H."/>
            <person name="Siam R."/>
            <person name="Robertson A."/>
            <person name="Bajic V.B."/>
            <person name="Stingl U."/>
        </authorList>
    </citation>
    <scope>NUCLEOTIDE SEQUENCE [LARGE SCALE GENOMIC DNA]</scope>
    <source>
        <strain evidence="2 3">SSD-17B</strain>
    </source>
</reference>
<dbReference type="InterPro" id="IPR021484">
    <property type="entry name" value="DUF3137"/>
</dbReference>
<proteinExistence type="predicted"/>
<accession>U2E8I3</accession>
<reference evidence="2 3" key="2">
    <citation type="journal article" date="2013" name="PLoS ONE">
        <title>INDIGO - INtegrated Data Warehouse of MIcrobial GenOmes with Examples from the Red Sea Extremophiles.</title>
        <authorList>
            <person name="Alam I."/>
            <person name="Antunes A."/>
            <person name="Kamau A.A."/>
            <person name="Ba Alawi W."/>
            <person name="Kalkatawi M."/>
            <person name="Stingl U."/>
            <person name="Bajic V.B."/>
        </authorList>
    </citation>
    <scope>NUCLEOTIDE SEQUENCE [LARGE SCALE GENOMIC DNA]</scope>
    <source>
        <strain evidence="2 3">SSD-17B</strain>
    </source>
</reference>
<dbReference type="EMBL" id="AFNU02000014">
    <property type="protein sequence ID" value="ERJ11206.1"/>
    <property type="molecule type" value="Genomic_DNA"/>
</dbReference>
<dbReference type="InParanoid" id="U2E8I3"/>
<gene>
    <name evidence="2" type="ORF">HLPCO_002775</name>
</gene>
<dbReference type="Proteomes" id="UP000005707">
    <property type="component" value="Unassembled WGS sequence"/>
</dbReference>
<dbReference type="STRING" id="1033810.HLPCO_002775"/>
<dbReference type="AlphaFoldDB" id="U2E8I3"/>
<dbReference type="RefSeq" id="WP_008824607.1">
    <property type="nucleotide sequence ID" value="NZ_AFNU02000014.1"/>
</dbReference>
<evidence type="ECO:0008006" key="4">
    <source>
        <dbReference type="Google" id="ProtNLM"/>
    </source>
</evidence>
<sequence>MKDITSLSIKIMDERIDYDKLEEYRIETLRKIKLIITLDLIIFIPLNMWIIFLTILGRGEFVFQLFISINMLNLVIIIYYLSNLINYYRENFRKKCLPRLFHEFGEEHQHVYEPFFETSIHNTKLYNRIDQITTKNIITGYIGGGNITRADIKMGNITFFSSRRRKYVPLCHGHWYILDVNKKFEGETHIKQRNKNYIFKNYEKPKVDDSPFDEVTVNDQEFNDQFEVFTTVQNQASRLLTEHLMKHLKRLNKRYPGRIIIAIVNHQIHIGIHHYKKRFKAPIFKEINKDTLDDQVEDLKILESLIEELK</sequence>
<keyword evidence="1" id="KW-1133">Transmembrane helix</keyword>
<evidence type="ECO:0000313" key="2">
    <source>
        <dbReference type="EMBL" id="ERJ11206.1"/>
    </source>
</evidence>
<protein>
    <recommendedName>
        <fullName evidence="4">Galanin protein</fullName>
    </recommendedName>
</protein>
<evidence type="ECO:0000313" key="3">
    <source>
        <dbReference type="Proteomes" id="UP000005707"/>
    </source>
</evidence>
<keyword evidence="1" id="KW-0812">Transmembrane</keyword>
<keyword evidence="3" id="KW-1185">Reference proteome</keyword>
<organism evidence="2 3">
    <name type="scientific">Haloplasma contractile SSD-17B</name>
    <dbReference type="NCBI Taxonomy" id="1033810"/>
    <lineage>
        <taxon>Bacteria</taxon>
        <taxon>Bacillati</taxon>
        <taxon>Mycoplasmatota</taxon>
        <taxon>Mollicutes</taxon>
        <taxon>Haloplasmatales</taxon>
        <taxon>Haloplasmataceae</taxon>
        <taxon>Haloplasma</taxon>
    </lineage>
</organism>
<dbReference type="Pfam" id="PF11335">
    <property type="entry name" value="DUF3137"/>
    <property type="match status" value="1"/>
</dbReference>
<feature type="transmembrane region" description="Helical" evidence="1">
    <location>
        <begin position="34"/>
        <end position="55"/>
    </location>
</feature>
<evidence type="ECO:0000256" key="1">
    <source>
        <dbReference type="SAM" id="Phobius"/>
    </source>
</evidence>
<comment type="caution">
    <text evidence="2">The sequence shown here is derived from an EMBL/GenBank/DDBJ whole genome shotgun (WGS) entry which is preliminary data.</text>
</comment>
<name>U2E8I3_9MOLU</name>
<keyword evidence="1" id="KW-0472">Membrane</keyword>
<feature type="transmembrane region" description="Helical" evidence="1">
    <location>
        <begin position="61"/>
        <end position="85"/>
    </location>
</feature>
<dbReference type="OrthoDB" id="9790947at2"/>